<keyword evidence="5" id="KW-0862">Zinc</keyword>
<feature type="domain" description="J" evidence="8">
    <location>
        <begin position="10"/>
        <end position="75"/>
    </location>
</feature>
<evidence type="ECO:0000256" key="7">
    <source>
        <dbReference type="ARBA" id="ARBA00023186"/>
    </source>
</evidence>
<dbReference type="InterPro" id="IPR018253">
    <property type="entry name" value="DnaJ_domain_CS"/>
</dbReference>
<protein>
    <submittedName>
        <fullName evidence="9">Molecular chaperone DnaJ</fullName>
    </submittedName>
</protein>
<dbReference type="AlphaFoldDB" id="A0A2A9E5Z5"/>
<dbReference type="CDD" id="cd10747">
    <property type="entry name" value="DnaJ_C"/>
    <property type="match status" value="1"/>
</dbReference>
<dbReference type="Gene3D" id="1.10.287.110">
    <property type="entry name" value="DnaJ domain"/>
    <property type="match status" value="1"/>
</dbReference>
<dbReference type="PROSITE" id="PS50076">
    <property type="entry name" value="DNAJ_2"/>
    <property type="match status" value="1"/>
</dbReference>
<dbReference type="PRINTS" id="PR00625">
    <property type="entry name" value="JDOMAIN"/>
</dbReference>
<organism evidence="9 10">
    <name type="scientific">Sanguibacter antarcticus</name>
    <dbReference type="NCBI Taxonomy" id="372484"/>
    <lineage>
        <taxon>Bacteria</taxon>
        <taxon>Bacillati</taxon>
        <taxon>Actinomycetota</taxon>
        <taxon>Actinomycetes</taxon>
        <taxon>Micrococcales</taxon>
        <taxon>Sanguibacteraceae</taxon>
        <taxon>Sanguibacter</taxon>
    </lineage>
</organism>
<dbReference type="GO" id="GO:0005737">
    <property type="term" value="C:cytoplasm"/>
    <property type="evidence" value="ECO:0007669"/>
    <property type="project" value="TreeGrafter"/>
</dbReference>
<dbReference type="OrthoDB" id="9779889at2"/>
<dbReference type="Pfam" id="PF01556">
    <property type="entry name" value="DnaJ_C"/>
    <property type="match status" value="1"/>
</dbReference>
<dbReference type="GO" id="GO:0008270">
    <property type="term" value="F:zinc ion binding"/>
    <property type="evidence" value="ECO:0007669"/>
    <property type="project" value="UniProtKB-KW"/>
</dbReference>
<dbReference type="PANTHER" id="PTHR43096">
    <property type="entry name" value="DNAJ HOMOLOG 1, MITOCHONDRIAL-RELATED"/>
    <property type="match status" value="1"/>
</dbReference>
<gene>
    <name evidence="9" type="ORF">ATL42_2288</name>
</gene>
<dbReference type="FunFam" id="2.60.260.20:FF:000005">
    <property type="entry name" value="Chaperone protein dnaJ 1, mitochondrial"/>
    <property type="match status" value="1"/>
</dbReference>
<evidence type="ECO:0000256" key="3">
    <source>
        <dbReference type="ARBA" id="ARBA00022737"/>
    </source>
</evidence>
<keyword evidence="1" id="KW-0235">DNA replication</keyword>
<evidence type="ECO:0000256" key="1">
    <source>
        <dbReference type="ARBA" id="ARBA00022705"/>
    </source>
</evidence>
<evidence type="ECO:0000256" key="4">
    <source>
        <dbReference type="ARBA" id="ARBA00022771"/>
    </source>
</evidence>
<keyword evidence="6" id="KW-0346">Stress response</keyword>
<dbReference type="SUPFAM" id="SSF49493">
    <property type="entry name" value="HSP40/DnaJ peptide-binding domain"/>
    <property type="match status" value="2"/>
</dbReference>
<dbReference type="InterPro" id="IPR002939">
    <property type="entry name" value="DnaJ_C"/>
</dbReference>
<dbReference type="Pfam" id="PF00226">
    <property type="entry name" value="DnaJ"/>
    <property type="match status" value="1"/>
</dbReference>
<evidence type="ECO:0000313" key="10">
    <source>
        <dbReference type="Proteomes" id="UP000225548"/>
    </source>
</evidence>
<dbReference type="GO" id="GO:0006260">
    <property type="term" value="P:DNA replication"/>
    <property type="evidence" value="ECO:0007669"/>
    <property type="project" value="UniProtKB-KW"/>
</dbReference>
<dbReference type="GO" id="GO:0051082">
    <property type="term" value="F:unfolded protein binding"/>
    <property type="evidence" value="ECO:0007669"/>
    <property type="project" value="InterPro"/>
</dbReference>
<sequence length="337" mass="34736">MTGQDWIEKDFYAALGVSKDADDAALKKAYRKLARKYHPDQNAGNAAAESKFKEIGEAYSVLSDTEQRQQYDAIRAMAGGGARFAAGPGGASGRSAGGFEDLFGGMFGGAGTGGRTRSTSQGGMPDGFEDVLSSMFGSSAGGRGGQTGFRPNTRAQAGQDIAATTTLPFRDAVEGCTVTLGVDGRSVTARIPAGVRDGQKIRLRGKGRPGAGGGPAGDLVITVAVTPHPVFTIDGHNLRVAVPVTFAEAALGSQLEVPTLSGTVVKVRVPEGTPSGRVMRVKGHGVKTAKETGDLLVTIQVVVPQRLSDEARAAVEAFAEATSGENVRADLSARAKE</sequence>
<dbReference type="SUPFAM" id="SSF46565">
    <property type="entry name" value="Chaperone J-domain"/>
    <property type="match status" value="1"/>
</dbReference>
<name>A0A2A9E5Z5_9MICO</name>
<evidence type="ECO:0000313" key="9">
    <source>
        <dbReference type="EMBL" id="PFG34378.1"/>
    </source>
</evidence>
<dbReference type="PANTHER" id="PTHR43096:SF54">
    <property type="entry name" value="CHAPERONE PROTEIN DNAJ 1"/>
    <property type="match status" value="1"/>
</dbReference>
<accession>A0A2A9E5Z5</accession>
<dbReference type="EMBL" id="PDJG01000001">
    <property type="protein sequence ID" value="PFG34378.1"/>
    <property type="molecule type" value="Genomic_DNA"/>
</dbReference>
<dbReference type="Gene3D" id="2.60.260.20">
    <property type="entry name" value="Urease metallochaperone UreE, N-terminal domain"/>
    <property type="match status" value="2"/>
</dbReference>
<dbReference type="CDD" id="cd06257">
    <property type="entry name" value="DnaJ"/>
    <property type="match status" value="1"/>
</dbReference>
<keyword evidence="3" id="KW-0677">Repeat</keyword>
<evidence type="ECO:0000259" key="8">
    <source>
        <dbReference type="PROSITE" id="PS50076"/>
    </source>
</evidence>
<dbReference type="RefSeq" id="WP_098455420.1">
    <property type="nucleotide sequence ID" value="NZ_PDJG01000001.1"/>
</dbReference>
<proteinExistence type="predicted"/>
<evidence type="ECO:0000256" key="2">
    <source>
        <dbReference type="ARBA" id="ARBA00022723"/>
    </source>
</evidence>
<reference evidence="9 10" key="1">
    <citation type="submission" date="2017-10" db="EMBL/GenBank/DDBJ databases">
        <title>Sequencing the genomes of 1000 actinobacteria strains.</title>
        <authorList>
            <person name="Klenk H.-P."/>
        </authorList>
    </citation>
    <scope>NUCLEOTIDE SEQUENCE [LARGE SCALE GENOMIC DNA]</scope>
    <source>
        <strain evidence="9 10">DSM 18966</strain>
    </source>
</reference>
<evidence type="ECO:0000256" key="5">
    <source>
        <dbReference type="ARBA" id="ARBA00022833"/>
    </source>
</evidence>
<dbReference type="PROSITE" id="PS00636">
    <property type="entry name" value="DNAJ_1"/>
    <property type="match status" value="1"/>
</dbReference>
<dbReference type="InterPro" id="IPR008971">
    <property type="entry name" value="HSP40/DnaJ_pept-bd"/>
</dbReference>
<dbReference type="InterPro" id="IPR001623">
    <property type="entry name" value="DnaJ_domain"/>
</dbReference>
<keyword evidence="2" id="KW-0479">Metal-binding</keyword>
<keyword evidence="7" id="KW-0143">Chaperone</keyword>
<keyword evidence="10" id="KW-1185">Reference proteome</keyword>
<dbReference type="Proteomes" id="UP000225548">
    <property type="component" value="Unassembled WGS sequence"/>
</dbReference>
<comment type="caution">
    <text evidence="9">The sequence shown here is derived from an EMBL/GenBank/DDBJ whole genome shotgun (WGS) entry which is preliminary data.</text>
</comment>
<dbReference type="SMART" id="SM00271">
    <property type="entry name" value="DnaJ"/>
    <property type="match status" value="1"/>
</dbReference>
<evidence type="ECO:0000256" key="6">
    <source>
        <dbReference type="ARBA" id="ARBA00023016"/>
    </source>
</evidence>
<dbReference type="InterPro" id="IPR036869">
    <property type="entry name" value="J_dom_sf"/>
</dbReference>
<dbReference type="GO" id="GO:0042026">
    <property type="term" value="P:protein refolding"/>
    <property type="evidence" value="ECO:0007669"/>
    <property type="project" value="TreeGrafter"/>
</dbReference>
<keyword evidence="4" id="KW-0863">Zinc-finger</keyword>